<evidence type="ECO:0000313" key="3">
    <source>
        <dbReference type="EMBL" id="MFC0812203.1"/>
    </source>
</evidence>
<dbReference type="Proteomes" id="UP001589920">
    <property type="component" value="Unassembled WGS sequence"/>
</dbReference>
<reference evidence="3 4" key="1">
    <citation type="submission" date="2024-09" db="EMBL/GenBank/DDBJ databases">
        <authorList>
            <person name="Sun Q."/>
            <person name="Mori K."/>
        </authorList>
    </citation>
    <scope>NUCLEOTIDE SEQUENCE [LARGE SCALE GENOMIC DNA]</scope>
    <source>
        <strain evidence="3 4">KCTC 42086</strain>
    </source>
</reference>
<keyword evidence="4" id="KW-1185">Reference proteome</keyword>
<dbReference type="Pfam" id="PF03724">
    <property type="entry name" value="META"/>
    <property type="match status" value="1"/>
</dbReference>
<name>A0ABV6T896_9RHOB</name>
<dbReference type="RefSeq" id="WP_394319780.1">
    <property type="nucleotide sequence ID" value="NZ_JBHMQU010000037.1"/>
</dbReference>
<feature type="domain" description="DUF306" evidence="2">
    <location>
        <begin position="31"/>
        <end position="129"/>
    </location>
</feature>
<feature type="chain" id="PRO_5046790985" evidence="1">
    <location>
        <begin position="19"/>
        <end position="136"/>
    </location>
</feature>
<evidence type="ECO:0000256" key="1">
    <source>
        <dbReference type="SAM" id="SignalP"/>
    </source>
</evidence>
<keyword evidence="1" id="KW-0732">Signal</keyword>
<proteinExistence type="predicted"/>
<organism evidence="3 4">
    <name type="scientific">Paracoccus panacisoli</name>
    <dbReference type="NCBI Taxonomy" id="1510163"/>
    <lineage>
        <taxon>Bacteria</taxon>
        <taxon>Pseudomonadati</taxon>
        <taxon>Pseudomonadota</taxon>
        <taxon>Alphaproteobacteria</taxon>
        <taxon>Rhodobacterales</taxon>
        <taxon>Paracoccaceae</taxon>
        <taxon>Paracoccus</taxon>
    </lineage>
</organism>
<evidence type="ECO:0000259" key="2">
    <source>
        <dbReference type="Pfam" id="PF03724"/>
    </source>
</evidence>
<dbReference type="InterPro" id="IPR005184">
    <property type="entry name" value="DUF306_Meta_HslJ"/>
</dbReference>
<protein>
    <submittedName>
        <fullName evidence="3">META domain-containing protein</fullName>
    </submittedName>
</protein>
<accession>A0ABV6T896</accession>
<dbReference type="EMBL" id="JBHMQU010000037">
    <property type="protein sequence ID" value="MFC0812203.1"/>
    <property type="molecule type" value="Genomic_DNA"/>
</dbReference>
<dbReference type="Gene3D" id="2.40.128.270">
    <property type="match status" value="1"/>
</dbReference>
<dbReference type="PROSITE" id="PS51257">
    <property type="entry name" value="PROKAR_LIPOPROTEIN"/>
    <property type="match status" value="1"/>
</dbReference>
<evidence type="ECO:0000313" key="4">
    <source>
        <dbReference type="Proteomes" id="UP001589920"/>
    </source>
</evidence>
<comment type="caution">
    <text evidence="3">The sequence shown here is derived from an EMBL/GenBank/DDBJ whole genome shotgun (WGS) entry which is preliminary data.</text>
</comment>
<sequence length="136" mass="13579">MRLPIPLVLILPLLAACAPTDPAVPTGGPEAWRVLSVGEARPPQGTSPVIRFEPGGRVSGTGACNGFFGPGQITPPVRIGPLGATLMACAPAAMEFDALLHAALGRVDGAAPQPGGQLDLTAAGRPVVRLGPAPAP</sequence>
<feature type="signal peptide" evidence="1">
    <location>
        <begin position="1"/>
        <end position="18"/>
    </location>
</feature>
<dbReference type="InterPro" id="IPR038670">
    <property type="entry name" value="HslJ-like_sf"/>
</dbReference>
<gene>
    <name evidence="3" type="ORF">ACFHYO_08765</name>
</gene>